<feature type="compositionally biased region" description="Acidic residues" evidence="12">
    <location>
        <begin position="434"/>
        <end position="444"/>
    </location>
</feature>
<organism evidence="13 14">
    <name type="scientific">Patiria miniata</name>
    <name type="common">Bat star</name>
    <name type="synonym">Asterina miniata</name>
    <dbReference type="NCBI Taxonomy" id="46514"/>
    <lineage>
        <taxon>Eukaryota</taxon>
        <taxon>Metazoa</taxon>
        <taxon>Echinodermata</taxon>
        <taxon>Eleutherozoa</taxon>
        <taxon>Asterozoa</taxon>
        <taxon>Asteroidea</taxon>
        <taxon>Valvatacea</taxon>
        <taxon>Valvatida</taxon>
        <taxon>Asterinidae</taxon>
        <taxon>Patiria</taxon>
    </lineage>
</organism>
<comment type="similarity">
    <text evidence="3 11">Belongs to the CND2 (condensin subunit 2) family.</text>
</comment>
<dbReference type="Pfam" id="PF05786">
    <property type="entry name" value="Cnd2"/>
    <property type="match status" value="1"/>
</dbReference>
<dbReference type="OrthoDB" id="362021at2759"/>
<evidence type="ECO:0000256" key="8">
    <source>
        <dbReference type="ARBA" id="ARBA00022776"/>
    </source>
</evidence>
<evidence type="ECO:0000256" key="4">
    <source>
        <dbReference type="ARBA" id="ARBA00016065"/>
    </source>
</evidence>
<evidence type="ECO:0000256" key="10">
    <source>
        <dbReference type="ARBA" id="ARBA00023306"/>
    </source>
</evidence>
<dbReference type="Proteomes" id="UP000887568">
    <property type="component" value="Unplaced"/>
</dbReference>
<sequence length="788" mass="87013">MNLIPFKYAARYRYTYRAPPTLGRSGKYFVSDGCFVILMHVTVETMPAALDVHHTPAQRGAAVFRHPSSTSATTTTTTPTDFISPSTSARRQHHPSHLPSQSSLQQHHHINVPENDDAAERRQRRRSKVLEMQRQFQSPGTPSDSRRSLSHNQGLNAAQVTDHYANCIKLSTENKINAKNAFGLHLIDYMAELLKEKTGEMTNFQVASCTLDASAKIYAGRVDAIHADTYKMLGGLGHGDRQSKEGEDGLTEAGEAGTNATKKHKKRHSNTIESNLKNINLNKLDLGFEMDPLFHKTSAAFDEGGTFGLLLNHLTCRDDECELLLDSTSLASTVGTQTDETLESARQARLDLSDIKDVYAGVNFEGLQICPQFADFEFTNWNKDGKDDFAGMIEKMGKSDHAFDPNAVPEPLEDPTANQQDSAGMDHYAAGGFSDDDGDYDGGEEGVGSMGEASVFMADGQEAQLVGSSGCRTLSTAGQLCLQLSLQPTEYSYFNMDKLTTWAGPQHWKLKPHSKDSSSLANGDEDKKAKAKKPVFRIDYDKDVDFDKYFSESKAATTLSKATLDKYSKNVTTLPGDLHYNPDSLFKLFLKPNFVVRRQVSTSDSMDDGIGGYDYNNANDCANFCPDTGADDDDDHEVGGDMSSGPSDFSQTCSQSSYINDSVFDATLLQGDKLVAQPHKVAKIDIQYARTAKKMDVKKLKSLMWQHLTTDKEEDKENIPSENDVLKKTSVAGMQSFSDMYQILPDRLSRTMAKNLSIPIAFVCLLHLANEKSLKIDNNDEDLVITQN</sequence>
<name>A0A914B4P2_PATMI</name>
<feature type="region of interest" description="Disordered" evidence="12">
    <location>
        <begin position="630"/>
        <end position="651"/>
    </location>
</feature>
<comment type="function">
    <text evidence="11">Regulatory subunit of the condensin complex, a complex required for conversion of interphase chromatin into mitotic-like condense chromosomes.</text>
</comment>
<reference evidence="13" key="1">
    <citation type="submission" date="2022-11" db="UniProtKB">
        <authorList>
            <consortium name="EnsemblMetazoa"/>
        </authorList>
    </citation>
    <scope>IDENTIFICATION</scope>
</reference>
<dbReference type="GeneID" id="119739778"/>
<evidence type="ECO:0000256" key="7">
    <source>
        <dbReference type="ARBA" id="ARBA00022618"/>
    </source>
</evidence>
<dbReference type="PANTHER" id="PTHR13108:SF9">
    <property type="entry name" value="CONDENSIN COMPLEX SUBUNIT 2"/>
    <property type="match status" value="1"/>
</dbReference>
<evidence type="ECO:0000256" key="6">
    <source>
        <dbReference type="ARBA" id="ARBA00022490"/>
    </source>
</evidence>
<feature type="compositionally biased region" description="Low complexity" evidence="12">
    <location>
        <begin position="67"/>
        <end position="88"/>
    </location>
</feature>
<feature type="compositionally biased region" description="Basic and acidic residues" evidence="12">
    <location>
        <begin position="238"/>
        <end position="247"/>
    </location>
</feature>
<proteinExistence type="inferred from homology"/>
<dbReference type="EnsemblMetazoa" id="XM_038214846.1">
    <property type="protein sequence ID" value="XP_038070774.1"/>
    <property type="gene ID" value="LOC119739778"/>
</dbReference>
<feature type="region of interest" description="Disordered" evidence="12">
    <location>
        <begin position="508"/>
        <end position="528"/>
    </location>
</feature>
<dbReference type="GO" id="GO:0003682">
    <property type="term" value="F:chromatin binding"/>
    <property type="evidence" value="ECO:0007669"/>
    <property type="project" value="TreeGrafter"/>
</dbReference>
<keyword evidence="9 11" id="KW-0226">DNA condensation</keyword>
<keyword evidence="7 11" id="KW-0132">Cell division</keyword>
<dbReference type="GO" id="GO:0007076">
    <property type="term" value="P:mitotic chromosome condensation"/>
    <property type="evidence" value="ECO:0007669"/>
    <property type="project" value="InterPro"/>
</dbReference>
<protein>
    <recommendedName>
        <fullName evidence="4 11">Condensin complex subunit 2</fullName>
    </recommendedName>
</protein>
<keyword evidence="10 11" id="KW-0131">Cell cycle</keyword>
<evidence type="ECO:0000256" key="1">
    <source>
        <dbReference type="ARBA" id="ARBA00004286"/>
    </source>
</evidence>
<keyword evidence="8 11" id="KW-0498">Mitosis</keyword>
<evidence type="ECO:0000256" key="12">
    <source>
        <dbReference type="SAM" id="MobiDB-lite"/>
    </source>
</evidence>
<dbReference type="InterPro" id="IPR022816">
    <property type="entry name" value="Condensin_barren_su2"/>
</dbReference>
<evidence type="ECO:0000256" key="5">
    <source>
        <dbReference type="ARBA" id="ARBA00022454"/>
    </source>
</evidence>
<dbReference type="GO" id="GO:0000796">
    <property type="term" value="C:condensin complex"/>
    <property type="evidence" value="ECO:0007669"/>
    <property type="project" value="InterPro"/>
</dbReference>
<dbReference type="RefSeq" id="XP_038070774.1">
    <property type="nucleotide sequence ID" value="XM_038214846.1"/>
</dbReference>
<dbReference type="PANTHER" id="PTHR13108">
    <property type="entry name" value="CONDENSIN COMPLEX SUBUNIT 2"/>
    <property type="match status" value="1"/>
</dbReference>
<evidence type="ECO:0000256" key="11">
    <source>
        <dbReference type="PIRNR" id="PIRNR017126"/>
    </source>
</evidence>
<feature type="region of interest" description="Disordered" evidence="12">
    <location>
        <begin position="402"/>
        <end position="449"/>
    </location>
</feature>
<keyword evidence="6" id="KW-0963">Cytoplasm</keyword>
<evidence type="ECO:0000313" key="13">
    <source>
        <dbReference type="EnsemblMetazoa" id="XP_038070774.1"/>
    </source>
</evidence>
<dbReference type="AlphaFoldDB" id="A0A914B4P2"/>
<dbReference type="OMA" id="FRKTCAD"/>
<evidence type="ECO:0000256" key="3">
    <source>
        <dbReference type="ARBA" id="ARBA00009471"/>
    </source>
</evidence>
<evidence type="ECO:0000313" key="14">
    <source>
        <dbReference type="Proteomes" id="UP000887568"/>
    </source>
</evidence>
<dbReference type="CTD" id="23397"/>
<feature type="compositionally biased region" description="Polar residues" evidence="12">
    <location>
        <begin position="134"/>
        <end position="143"/>
    </location>
</feature>
<evidence type="ECO:0000256" key="9">
    <source>
        <dbReference type="ARBA" id="ARBA00023067"/>
    </source>
</evidence>
<evidence type="ECO:0000256" key="2">
    <source>
        <dbReference type="ARBA" id="ARBA00004496"/>
    </source>
</evidence>
<accession>A0A914B4P2</accession>
<keyword evidence="14" id="KW-1185">Reference proteome</keyword>
<comment type="subcellular location">
    <subcellularLocation>
        <location evidence="1">Chromosome</location>
    </subcellularLocation>
    <subcellularLocation>
        <location evidence="2">Cytoplasm</location>
    </subcellularLocation>
</comment>
<dbReference type="GO" id="GO:0051301">
    <property type="term" value="P:cell division"/>
    <property type="evidence" value="ECO:0007669"/>
    <property type="project" value="UniProtKB-KW"/>
</dbReference>
<keyword evidence="5" id="KW-0158">Chromosome</keyword>
<feature type="region of interest" description="Disordered" evidence="12">
    <location>
        <begin position="237"/>
        <end position="269"/>
    </location>
</feature>
<feature type="region of interest" description="Disordered" evidence="12">
    <location>
        <begin position="61"/>
        <end position="151"/>
    </location>
</feature>
<dbReference type="GO" id="GO:0005737">
    <property type="term" value="C:cytoplasm"/>
    <property type="evidence" value="ECO:0007669"/>
    <property type="project" value="UniProtKB-SubCell"/>
</dbReference>
<dbReference type="PIRSF" id="PIRSF017126">
    <property type="entry name" value="Condensin_H"/>
    <property type="match status" value="1"/>
</dbReference>